<dbReference type="Proteomes" id="UP001168642">
    <property type="component" value="Unassembled WGS sequence"/>
</dbReference>
<evidence type="ECO:0000313" key="2">
    <source>
        <dbReference type="Proteomes" id="UP001168642"/>
    </source>
</evidence>
<keyword evidence="2" id="KW-1185">Reference proteome</keyword>
<dbReference type="RefSeq" id="WP_302883565.1">
    <property type="nucleotide sequence ID" value="NZ_JAUMIT010000002.1"/>
</dbReference>
<protein>
    <submittedName>
        <fullName evidence="1">Uncharacterized protein</fullName>
    </submittedName>
</protein>
<accession>A0ABT8VQR3</accession>
<name>A0ABT8VQR3_9FLAO</name>
<organism evidence="1 2">
    <name type="scientific">Wenyingzhuangia gilva</name>
    <dbReference type="NCBI Taxonomy" id="3057677"/>
    <lineage>
        <taxon>Bacteria</taxon>
        <taxon>Pseudomonadati</taxon>
        <taxon>Bacteroidota</taxon>
        <taxon>Flavobacteriia</taxon>
        <taxon>Flavobacteriales</taxon>
        <taxon>Flavobacteriaceae</taxon>
        <taxon>Wenyingzhuangia</taxon>
    </lineage>
</organism>
<proteinExistence type="predicted"/>
<gene>
    <name evidence="1" type="ORF">QVZ41_05545</name>
</gene>
<dbReference type="EMBL" id="JAUMIT010000002">
    <property type="protein sequence ID" value="MDO3694309.1"/>
    <property type="molecule type" value="Genomic_DNA"/>
</dbReference>
<evidence type="ECO:0000313" key="1">
    <source>
        <dbReference type="EMBL" id="MDO3694309.1"/>
    </source>
</evidence>
<comment type="caution">
    <text evidence="1">The sequence shown here is derived from an EMBL/GenBank/DDBJ whole genome shotgun (WGS) entry which is preliminary data.</text>
</comment>
<reference evidence="1" key="1">
    <citation type="submission" date="2023-07" db="EMBL/GenBank/DDBJ databases">
        <title>Wenyingzhuangia sp. chi5 genome sequencing and assembly.</title>
        <authorList>
            <person name="Park S."/>
        </authorList>
    </citation>
    <scope>NUCLEOTIDE SEQUENCE</scope>
    <source>
        <strain evidence="1">Chi5</strain>
    </source>
</reference>
<sequence>MNKFRITITLLFITIFSITTFAQDKLNQYKYLSIPKQLSLQKNPNQYNINTILKDYLNKYEFTAFIQGDTIPNHIKPCDILNLDADKSGFLTTKVIISFTDCYGNNVYNSKEGVSRIKEFKPAYYEALRAALKDPNIQKHQFSETIASVTPSVPTTPIKQTTKSTNTFTLEFKGQHYQFKETDVQNEYQIFQHETLVGTLKKSDGNNYTLKAGTLNGTGTFDDFGNFSLTRVNPVNNASITDIMARID</sequence>